<evidence type="ECO:0000256" key="5">
    <source>
        <dbReference type="ARBA" id="ARBA00022989"/>
    </source>
</evidence>
<dbReference type="RefSeq" id="WP_058856030.1">
    <property type="nucleotide sequence ID" value="NZ_BMMH01000006.1"/>
</dbReference>
<comment type="caution">
    <text evidence="10">The sequence shown here is derived from an EMBL/GenBank/DDBJ whole genome shotgun (WGS) entry which is preliminary data.</text>
</comment>
<evidence type="ECO:0000256" key="1">
    <source>
        <dbReference type="ARBA" id="ARBA00004651"/>
    </source>
</evidence>
<feature type="transmembrane region" description="Helical" evidence="7">
    <location>
        <begin position="184"/>
        <end position="205"/>
    </location>
</feature>
<dbReference type="PROSITE" id="PS50928">
    <property type="entry name" value="ABC_TM1"/>
    <property type="match status" value="1"/>
</dbReference>
<keyword evidence="5 7" id="KW-1133">Transmembrane helix</keyword>
<name>A0A917RPD5_9NOCA</name>
<dbReference type="CDD" id="cd06261">
    <property type="entry name" value="TM_PBP2"/>
    <property type="match status" value="1"/>
</dbReference>
<dbReference type="PANTHER" id="PTHR43163">
    <property type="entry name" value="DIPEPTIDE TRANSPORT SYSTEM PERMEASE PROTEIN DPPB-RELATED"/>
    <property type="match status" value="1"/>
</dbReference>
<feature type="region of interest" description="Disordered" evidence="8">
    <location>
        <begin position="1"/>
        <end position="33"/>
    </location>
</feature>
<evidence type="ECO:0000256" key="3">
    <source>
        <dbReference type="ARBA" id="ARBA00022475"/>
    </source>
</evidence>
<dbReference type="InterPro" id="IPR035906">
    <property type="entry name" value="MetI-like_sf"/>
</dbReference>
<dbReference type="Proteomes" id="UP000638263">
    <property type="component" value="Unassembled WGS sequence"/>
</dbReference>
<evidence type="ECO:0000313" key="11">
    <source>
        <dbReference type="Proteomes" id="UP000638263"/>
    </source>
</evidence>
<evidence type="ECO:0000256" key="8">
    <source>
        <dbReference type="SAM" id="MobiDB-lite"/>
    </source>
</evidence>
<dbReference type="PANTHER" id="PTHR43163:SF6">
    <property type="entry name" value="DIPEPTIDE TRANSPORT SYSTEM PERMEASE PROTEIN DPPB-RELATED"/>
    <property type="match status" value="1"/>
</dbReference>
<dbReference type="GO" id="GO:0071916">
    <property type="term" value="F:dipeptide transmembrane transporter activity"/>
    <property type="evidence" value="ECO:0007669"/>
    <property type="project" value="TreeGrafter"/>
</dbReference>
<evidence type="ECO:0000259" key="9">
    <source>
        <dbReference type="PROSITE" id="PS50928"/>
    </source>
</evidence>
<organism evidence="10 11">
    <name type="scientific">Nocardia jinanensis</name>
    <dbReference type="NCBI Taxonomy" id="382504"/>
    <lineage>
        <taxon>Bacteria</taxon>
        <taxon>Bacillati</taxon>
        <taxon>Actinomycetota</taxon>
        <taxon>Actinomycetes</taxon>
        <taxon>Mycobacteriales</taxon>
        <taxon>Nocardiaceae</taxon>
        <taxon>Nocardia</taxon>
    </lineage>
</organism>
<keyword evidence="11" id="KW-1185">Reference proteome</keyword>
<protein>
    <submittedName>
        <fullName evidence="10">Peptide ABC transporter permease</fullName>
    </submittedName>
</protein>
<feature type="transmembrane region" description="Helical" evidence="7">
    <location>
        <begin position="298"/>
        <end position="321"/>
    </location>
</feature>
<feature type="transmembrane region" description="Helical" evidence="7">
    <location>
        <begin position="242"/>
        <end position="260"/>
    </location>
</feature>
<keyword evidence="3" id="KW-1003">Cell membrane</keyword>
<dbReference type="Pfam" id="PF00528">
    <property type="entry name" value="BPD_transp_1"/>
    <property type="match status" value="1"/>
</dbReference>
<proteinExistence type="inferred from homology"/>
<evidence type="ECO:0000256" key="4">
    <source>
        <dbReference type="ARBA" id="ARBA00022692"/>
    </source>
</evidence>
<keyword evidence="2 7" id="KW-0813">Transport</keyword>
<keyword evidence="6 7" id="KW-0472">Membrane</keyword>
<evidence type="ECO:0000313" key="10">
    <source>
        <dbReference type="EMBL" id="GGL17367.1"/>
    </source>
</evidence>
<feature type="domain" description="ABC transmembrane type-1" evidence="9">
    <location>
        <begin position="134"/>
        <end position="364"/>
    </location>
</feature>
<sequence length="375" mass="39317">MPVETQPVSASYDATDTTTASDMSPAEPGKGSAGAARRVPVAMLLGRLVAIPVSIFAVATLAFWLIRLPGTNAAAAIGGEYADAEAIARIEGELGFNRPLWSQYTDFLAGLVRGDLGMSYFTRRPVSEEIFGRLPLDLTVGLLGLVVAIVVGVGMGAVGAYYRTGPADQTTRVIVSVLQSLPEYVFALVLVYVFFYVLGVAPAPVGQVSMRTAVPDGATGVVVIDSLLAGDMSTFGRAAQQLVLPVLSFGLVLSAVFARVTRSQFATVLSSQQIQYARACGLTPARVFWSAFTVSRTAVLTTIAVVTGAIIGGGAIMQKIYNLDGAAAFGVDSIFKFDLPVIQGIVIALGGLTVVAFLVIDIVILLLDPRVRHKS</sequence>
<comment type="similarity">
    <text evidence="7">Belongs to the binding-protein-dependent transport system permease family.</text>
</comment>
<dbReference type="Gene3D" id="1.10.3720.10">
    <property type="entry name" value="MetI-like"/>
    <property type="match status" value="1"/>
</dbReference>
<dbReference type="InterPro" id="IPR045621">
    <property type="entry name" value="BPD_transp_1_N"/>
</dbReference>
<dbReference type="GO" id="GO:0005886">
    <property type="term" value="C:plasma membrane"/>
    <property type="evidence" value="ECO:0007669"/>
    <property type="project" value="UniProtKB-SubCell"/>
</dbReference>
<comment type="subcellular location">
    <subcellularLocation>
        <location evidence="1 7">Cell membrane</location>
        <topology evidence="1 7">Multi-pass membrane protein</topology>
    </subcellularLocation>
</comment>
<dbReference type="SUPFAM" id="SSF161098">
    <property type="entry name" value="MetI-like"/>
    <property type="match status" value="1"/>
</dbReference>
<accession>A0A917RPD5</accession>
<keyword evidence="4 7" id="KW-0812">Transmembrane</keyword>
<feature type="transmembrane region" description="Helical" evidence="7">
    <location>
        <begin position="341"/>
        <end position="367"/>
    </location>
</feature>
<dbReference type="AlphaFoldDB" id="A0A917RPD5"/>
<dbReference type="Pfam" id="PF19300">
    <property type="entry name" value="BPD_transp_1_N"/>
    <property type="match status" value="1"/>
</dbReference>
<dbReference type="InterPro" id="IPR000515">
    <property type="entry name" value="MetI-like"/>
</dbReference>
<feature type="transmembrane region" description="Helical" evidence="7">
    <location>
        <begin position="44"/>
        <end position="66"/>
    </location>
</feature>
<evidence type="ECO:0000256" key="7">
    <source>
        <dbReference type="RuleBase" id="RU363032"/>
    </source>
</evidence>
<feature type="compositionally biased region" description="Low complexity" evidence="8">
    <location>
        <begin position="9"/>
        <end position="22"/>
    </location>
</feature>
<reference evidence="10" key="1">
    <citation type="journal article" date="2014" name="Int. J. Syst. Evol. Microbiol.">
        <title>Complete genome sequence of Corynebacterium casei LMG S-19264T (=DSM 44701T), isolated from a smear-ripened cheese.</title>
        <authorList>
            <consortium name="US DOE Joint Genome Institute (JGI-PGF)"/>
            <person name="Walter F."/>
            <person name="Albersmeier A."/>
            <person name="Kalinowski J."/>
            <person name="Ruckert C."/>
        </authorList>
    </citation>
    <scope>NUCLEOTIDE SEQUENCE</scope>
    <source>
        <strain evidence="10">CGMCC 4.3508</strain>
    </source>
</reference>
<evidence type="ECO:0000256" key="2">
    <source>
        <dbReference type="ARBA" id="ARBA00022448"/>
    </source>
</evidence>
<reference evidence="10" key="2">
    <citation type="submission" date="2020-09" db="EMBL/GenBank/DDBJ databases">
        <authorList>
            <person name="Sun Q."/>
            <person name="Zhou Y."/>
        </authorList>
    </citation>
    <scope>NUCLEOTIDE SEQUENCE</scope>
    <source>
        <strain evidence="10">CGMCC 4.3508</strain>
    </source>
</reference>
<feature type="transmembrane region" description="Helical" evidence="7">
    <location>
        <begin position="140"/>
        <end position="163"/>
    </location>
</feature>
<evidence type="ECO:0000256" key="6">
    <source>
        <dbReference type="ARBA" id="ARBA00023136"/>
    </source>
</evidence>
<dbReference type="EMBL" id="BMMH01000006">
    <property type="protein sequence ID" value="GGL17367.1"/>
    <property type="molecule type" value="Genomic_DNA"/>
</dbReference>
<gene>
    <name evidence="10" type="ORF">GCM10011588_35060</name>
</gene>